<accession>A0ABD1KJQ0</accession>
<dbReference type="AlphaFoldDB" id="A0ABD1KJQ0"/>
<comment type="caution">
    <text evidence="3">The sequence shown here is derived from an EMBL/GenBank/DDBJ whole genome shotgun (WGS) entry which is preliminary data.</text>
</comment>
<keyword evidence="4" id="KW-1185">Reference proteome</keyword>
<dbReference type="InterPro" id="IPR003309">
    <property type="entry name" value="SCAN_dom"/>
</dbReference>
<dbReference type="Gene3D" id="1.10.4020.10">
    <property type="entry name" value="DNA breaking-rejoining enzymes"/>
    <property type="match status" value="1"/>
</dbReference>
<dbReference type="SUPFAM" id="SSF47353">
    <property type="entry name" value="Retrovirus capsid dimerization domain-like"/>
    <property type="match status" value="1"/>
</dbReference>
<evidence type="ECO:0000256" key="1">
    <source>
        <dbReference type="ARBA" id="ARBA00023242"/>
    </source>
</evidence>
<proteinExistence type="predicted"/>
<dbReference type="InterPro" id="IPR038269">
    <property type="entry name" value="SCAN_sf"/>
</dbReference>
<gene>
    <name evidence="3" type="ORF">ACEWY4_005797</name>
</gene>
<dbReference type="Pfam" id="PF02023">
    <property type="entry name" value="SCAN"/>
    <property type="match status" value="1"/>
</dbReference>
<organism evidence="3 4">
    <name type="scientific">Coilia grayii</name>
    <name type="common">Gray's grenadier anchovy</name>
    <dbReference type="NCBI Taxonomy" id="363190"/>
    <lineage>
        <taxon>Eukaryota</taxon>
        <taxon>Metazoa</taxon>
        <taxon>Chordata</taxon>
        <taxon>Craniata</taxon>
        <taxon>Vertebrata</taxon>
        <taxon>Euteleostomi</taxon>
        <taxon>Actinopterygii</taxon>
        <taxon>Neopterygii</taxon>
        <taxon>Teleostei</taxon>
        <taxon>Clupei</taxon>
        <taxon>Clupeiformes</taxon>
        <taxon>Clupeoidei</taxon>
        <taxon>Engraulidae</taxon>
        <taxon>Coilinae</taxon>
        <taxon>Coilia</taxon>
    </lineage>
</organism>
<dbReference type="InterPro" id="IPR050916">
    <property type="entry name" value="SCAN-C2H2_zinc_finger"/>
</dbReference>
<evidence type="ECO:0000259" key="2">
    <source>
        <dbReference type="PROSITE" id="PS50804"/>
    </source>
</evidence>
<dbReference type="Proteomes" id="UP001591681">
    <property type="component" value="Unassembled WGS sequence"/>
</dbReference>
<dbReference type="PANTHER" id="PTHR45935">
    <property type="entry name" value="PROTEIN ZBED8-RELATED"/>
    <property type="match status" value="1"/>
</dbReference>
<dbReference type="PROSITE" id="PS50804">
    <property type="entry name" value="SCAN_BOX"/>
    <property type="match status" value="1"/>
</dbReference>
<evidence type="ECO:0000313" key="4">
    <source>
        <dbReference type="Proteomes" id="UP001591681"/>
    </source>
</evidence>
<protein>
    <recommendedName>
        <fullName evidence="2">SCAN box domain-containing protein</fullName>
    </recommendedName>
</protein>
<reference evidence="3 4" key="1">
    <citation type="submission" date="2024-09" db="EMBL/GenBank/DDBJ databases">
        <title>A chromosome-level genome assembly of Gray's grenadier anchovy, Coilia grayii.</title>
        <authorList>
            <person name="Fu Z."/>
        </authorList>
    </citation>
    <scope>NUCLEOTIDE SEQUENCE [LARGE SCALE GENOMIC DNA]</scope>
    <source>
        <strain evidence="3">G4</strain>
        <tissue evidence="3">Muscle</tissue>
    </source>
</reference>
<sequence>MDLYRKWVRPVGKTSEEIGEIIVLEQYLHTLAPDIRVWVKEHNLATGQQAADLVEAFLAARPGPKMFHSQNYSRPAVGGLLHAPTLHRLDTQHPQLQHKGSPLYVTIVVSQVT</sequence>
<keyword evidence="1" id="KW-0539">Nucleus</keyword>
<evidence type="ECO:0000313" key="3">
    <source>
        <dbReference type="EMBL" id="KAL2099317.1"/>
    </source>
</evidence>
<dbReference type="EMBL" id="JBHFQA010000005">
    <property type="protein sequence ID" value="KAL2099317.1"/>
    <property type="molecule type" value="Genomic_DNA"/>
</dbReference>
<name>A0ABD1KJQ0_9TELE</name>
<dbReference type="PANTHER" id="PTHR45935:SF15">
    <property type="entry name" value="SCAN BOX DOMAIN-CONTAINING PROTEIN"/>
    <property type="match status" value="1"/>
</dbReference>
<feature type="domain" description="SCAN box" evidence="2">
    <location>
        <begin position="2"/>
        <end position="55"/>
    </location>
</feature>